<proteinExistence type="predicted"/>
<dbReference type="RefSeq" id="WP_343982040.1">
    <property type="nucleotide sequence ID" value="NZ_BAAAJG010000015.1"/>
</dbReference>
<sequence length="102" mass="10634">MLAPEEITYWTVILVIGAVVIVAVVVLLSLLIAFVKRIDAGVVNVRDTLTDITHNTKDTALITTTGAGLDLVLAEGLQHHLFLGRAVGAIPTPAPASGGQQP</sequence>
<dbReference type="EMBL" id="JBHUCP010000005">
    <property type="protein sequence ID" value="MFD1529720.1"/>
    <property type="molecule type" value="Genomic_DNA"/>
</dbReference>
<evidence type="ECO:0000313" key="2">
    <source>
        <dbReference type="EMBL" id="MFD1529720.1"/>
    </source>
</evidence>
<reference evidence="3" key="1">
    <citation type="journal article" date="2019" name="Int. J. Syst. Evol. Microbiol.">
        <title>The Global Catalogue of Microorganisms (GCM) 10K type strain sequencing project: providing services to taxonomists for standard genome sequencing and annotation.</title>
        <authorList>
            <consortium name="The Broad Institute Genomics Platform"/>
            <consortium name="The Broad Institute Genome Sequencing Center for Infectious Disease"/>
            <person name="Wu L."/>
            <person name="Ma J."/>
        </authorList>
    </citation>
    <scope>NUCLEOTIDE SEQUENCE [LARGE SCALE GENOMIC DNA]</scope>
    <source>
        <strain evidence="3">JCM 12165</strain>
    </source>
</reference>
<evidence type="ECO:0000313" key="3">
    <source>
        <dbReference type="Proteomes" id="UP001597145"/>
    </source>
</evidence>
<organism evidence="2 3">
    <name type="scientific">Pseudonocardia aurantiaca</name>
    <dbReference type="NCBI Taxonomy" id="75290"/>
    <lineage>
        <taxon>Bacteria</taxon>
        <taxon>Bacillati</taxon>
        <taxon>Actinomycetota</taxon>
        <taxon>Actinomycetes</taxon>
        <taxon>Pseudonocardiales</taxon>
        <taxon>Pseudonocardiaceae</taxon>
        <taxon>Pseudonocardia</taxon>
    </lineage>
</organism>
<comment type="caution">
    <text evidence="2">The sequence shown here is derived from an EMBL/GenBank/DDBJ whole genome shotgun (WGS) entry which is preliminary data.</text>
</comment>
<keyword evidence="3" id="KW-1185">Reference proteome</keyword>
<protein>
    <submittedName>
        <fullName evidence="2">Uncharacterized protein</fullName>
    </submittedName>
</protein>
<gene>
    <name evidence="2" type="ORF">ACFSCY_09735</name>
</gene>
<keyword evidence="1" id="KW-0472">Membrane</keyword>
<feature type="transmembrane region" description="Helical" evidence="1">
    <location>
        <begin position="12"/>
        <end position="35"/>
    </location>
</feature>
<keyword evidence="1" id="KW-1133">Transmembrane helix</keyword>
<keyword evidence="1" id="KW-0812">Transmembrane</keyword>
<evidence type="ECO:0000256" key="1">
    <source>
        <dbReference type="SAM" id="Phobius"/>
    </source>
</evidence>
<dbReference type="Proteomes" id="UP001597145">
    <property type="component" value="Unassembled WGS sequence"/>
</dbReference>
<name>A0ABW4FGC7_9PSEU</name>
<accession>A0ABW4FGC7</accession>